<evidence type="ECO:0000313" key="3">
    <source>
        <dbReference type="Proteomes" id="UP000218811"/>
    </source>
</evidence>
<name>A0A2H3J3D6_WOLCO</name>
<sequence length="176" mass="19545">MLFLVPVICFSFLRPVLAALRNVTIDDTYGDPDTGVQFTYAPAGNWSLGQNCTNCEAHPDPAYTYDKSWHDTTFFPSLDTAPPNASVSFNGSAIYVYCIVYHTTSYPNNYMDLRFLIDGEETGNFNQIPTGSTEIDYNHLVYKNSSIPHGVHTFTLVNGQPGGQAALVLLDYMTYT</sequence>
<feature type="signal peptide" evidence="1">
    <location>
        <begin position="1"/>
        <end position="18"/>
    </location>
</feature>
<gene>
    <name evidence="2" type="ORF">WOLCODRAFT_14596</name>
</gene>
<dbReference type="OrthoDB" id="3245657at2759"/>
<proteinExistence type="predicted"/>
<organism evidence="2 3">
    <name type="scientific">Wolfiporia cocos (strain MD-104)</name>
    <name type="common">Brown rot fungus</name>
    <dbReference type="NCBI Taxonomy" id="742152"/>
    <lineage>
        <taxon>Eukaryota</taxon>
        <taxon>Fungi</taxon>
        <taxon>Dikarya</taxon>
        <taxon>Basidiomycota</taxon>
        <taxon>Agaricomycotina</taxon>
        <taxon>Agaricomycetes</taxon>
        <taxon>Polyporales</taxon>
        <taxon>Phaeolaceae</taxon>
        <taxon>Wolfiporia</taxon>
    </lineage>
</organism>
<reference evidence="2 3" key="1">
    <citation type="journal article" date="2012" name="Science">
        <title>The Paleozoic origin of enzymatic lignin decomposition reconstructed from 31 fungal genomes.</title>
        <authorList>
            <person name="Floudas D."/>
            <person name="Binder M."/>
            <person name="Riley R."/>
            <person name="Barry K."/>
            <person name="Blanchette R.A."/>
            <person name="Henrissat B."/>
            <person name="Martinez A.T."/>
            <person name="Otillar R."/>
            <person name="Spatafora J.W."/>
            <person name="Yadav J.S."/>
            <person name="Aerts A."/>
            <person name="Benoit I."/>
            <person name="Boyd A."/>
            <person name="Carlson A."/>
            <person name="Copeland A."/>
            <person name="Coutinho P.M."/>
            <person name="de Vries R.P."/>
            <person name="Ferreira P."/>
            <person name="Findley K."/>
            <person name="Foster B."/>
            <person name="Gaskell J."/>
            <person name="Glotzer D."/>
            <person name="Gorecki P."/>
            <person name="Heitman J."/>
            <person name="Hesse C."/>
            <person name="Hori C."/>
            <person name="Igarashi K."/>
            <person name="Jurgens J.A."/>
            <person name="Kallen N."/>
            <person name="Kersten P."/>
            <person name="Kohler A."/>
            <person name="Kuees U."/>
            <person name="Kumar T.K.A."/>
            <person name="Kuo A."/>
            <person name="LaButti K."/>
            <person name="Larrondo L.F."/>
            <person name="Lindquist E."/>
            <person name="Ling A."/>
            <person name="Lombard V."/>
            <person name="Lucas S."/>
            <person name="Lundell T."/>
            <person name="Martin R."/>
            <person name="McLaughlin D.J."/>
            <person name="Morgenstern I."/>
            <person name="Morin E."/>
            <person name="Murat C."/>
            <person name="Nagy L.G."/>
            <person name="Nolan M."/>
            <person name="Ohm R.A."/>
            <person name="Patyshakuliyeva A."/>
            <person name="Rokas A."/>
            <person name="Ruiz-Duenas F.J."/>
            <person name="Sabat G."/>
            <person name="Salamov A."/>
            <person name="Samejima M."/>
            <person name="Schmutz J."/>
            <person name="Slot J.C."/>
            <person name="St John F."/>
            <person name="Stenlid J."/>
            <person name="Sun H."/>
            <person name="Sun S."/>
            <person name="Syed K."/>
            <person name="Tsang A."/>
            <person name="Wiebenga A."/>
            <person name="Young D."/>
            <person name="Pisabarro A."/>
            <person name="Eastwood D.C."/>
            <person name="Martin F."/>
            <person name="Cullen D."/>
            <person name="Grigoriev I.V."/>
            <person name="Hibbett D.S."/>
        </authorList>
    </citation>
    <scope>NUCLEOTIDE SEQUENCE [LARGE SCALE GENOMIC DNA]</scope>
    <source>
        <strain evidence="2 3">MD-104</strain>
    </source>
</reference>
<evidence type="ECO:0000256" key="1">
    <source>
        <dbReference type="SAM" id="SignalP"/>
    </source>
</evidence>
<dbReference type="EMBL" id="KB467831">
    <property type="protein sequence ID" value="PCH33249.1"/>
    <property type="molecule type" value="Genomic_DNA"/>
</dbReference>
<evidence type="ECO:0000313" key="2">
    <source>
        <dbReference type="EMBL" id="PCH33249.1"/>
    </source>
</evidence>
<dbReference type="AlphaFoldDB" id="A0A2H3J3D6"/>
<dbReference type="OMA" id="AFMQTWH"/>
<keyword evidence="3" id="KW-1185">Reference proteome</keyword>
<dbReference type="Proteomes" id="UP000218811">
    <property type="component" value="Unassembled WGS sequence"/>
</dbReference>
<keyword evidence="1" id="KW-0732">Signal</keyword>
<dbReference type="STRING" id="742152.A0A2H3J3D6"/>
<dbReference type="Gene3D" id="2.60.120.260">
    <property type="entry name" value="Galactose-binding domain-like"/>
    <property type="match status" value="1"/>
</dbReference>
<accession>A0A2H3J3D6</accession>
<protein>
    <submittedName>
        <fullName evidence="2">Uncharacterized protein</fullName>
    </submittedName>
</protein>
<feature type="chain" id="PRO_5013910802" evidence="1">
    <location>
        <begin position="19"/>
        <end position="176"/>
    </location>
</feature>